<evidence type="ECO:0000313" key="2">
    <source>
        <dbReference type="Proteomes" id="UP000190027"/>
    </source>
</evidence>
<reference evidence="1 2" key="1">
    <citation type="submission" date="2017-02" db="EMBL/GenBank/DDBJ databases">
        <authorList>
            <person name="Peterson S.W."/>
        </authorList>
    </citation>
    <scope>NUCLEOTIDE SEQUENCE [LARGE SCALE GENOMIC DNA]</scope>
    <source>
        <strain evidence="1 2">DSM 16080</strain>
    </source>
</reference>
<proteinExistence type="predicted"/>
<protein>
    <submittedName>
        <fullName evidence="1">Uncharacterized protein</fullName>
    </submittedName>
</protein>
<dbReference type="OrthoDB" id="5405911at2"/>
<evidence type="ECO:0000313" key="1">
    <source>
        <dbReference type="EMBL" id="SKA71543.1"/>
    </source>
</evidence>
<dbReference type="RefSeq" id="WP_078715751.1">
    <property type="nucleotide sequence ID" value="NZ_FUYC01000001.1"/>
</dbReference>
<gene>
    <name evidence="1" type="ORF">SAMN02745704_00160</name>
</gene>
<dbReference type="AlphaFoldDB" id="A0A1T4W2U5"/>
<dbReference type="STRING" id="1121449.SAMN02745704_00160"/>
<organism evidence="1 2">
    <name type="scientific">Paucidesulfovibrio gracilis DSM 16080</name>
    <dbReference type="NCBI Taxonomy" id="1121449"/>
    <lineage>
        <taxon>Bacteria</taxon>
        <taxon>Pseudomonadati</taxon>
        <taxon>Thermodesulfobacteriota</taxon>
        <taxon>Desulfovibrionia</taxon>
        <taxon>Desulfovibrionales</taxon>
        <taxon>Desulfovibrionaceae</taxon>
        <taxon>Paucidesulfovibrio</taxon>
    </lineage>
</organism>
<accession>A0A1T4W2U5</accession>
<name>A0A1T4W2U5_9BACT</name>
<dbReference type="EMBL" id="FUYC01000001">
    <property type="protein sequence ID" value="SKA71543.1"/>
    <property type="molecule type" value="Genomic_DNA"/>
</dbReference>
<dbReference type="Proteomes" id="UP000190027">
    <property type="component" value="Unassembled WGS sequence"/>
</dbReference>
<sequence>MSSKAGVDFNCNQRIWNAFPEYYNNTWRYYKDFIRILKSRGVRFVTMSQAYERRFDAQRINMILDHHIDHYPIETEVMARWENDNDVVSSIYLFRRVLASHPSQKVTSWAVEDLDCDLYRQLEAEGFEIGFHHNAVGQARMRSSGCRYRGVISDCVLAQAQEIFVRDLQDLRELFHIRTVIPHGGGEGNTQLADIENCGGGLIWAYNGRPKNKNILKWENFNDSAGQNMKVVVAPKAKVVVGRDALHVKAWLAGPGLHHVLLHPGRFGRGMPYELYSRSDAIQHDKTTVMFTGVYPSDVADMPLRVSRLVEDWEGEAGRAAREADPRLLTLLPVRPTNEKYYLLTDDALCLRQHLAVNDQCIGFRLVAQKFDTKQRKKLQRDKLNNHFYSSHPVQPDCNSFADPKHIDSLFLEQFFCFFNTIYAAKPWHHLALSEVPYAEVCLLHTDDIDPAGVKRLFTFLCGLPFKTRLCLRLPAQICSWRRKLTKLIRELEKQRPKLVLRCGDHVFSVANAATASVKSGEDLWIIDDAPMDRTHDEGTSVHVPAGNTFLHTFNTLTRESFPNSGDPGKVTAYDHHYVAQVLFSRRFKSSDADMLLDRGCPADWVARVAEIAASERNKPPYGGAAYRKFVRMPSDPDLLYSYLKKWMQSRTRLESLDECVQTQGFAWPWSSSARCALEAWKRTGDTRFPKLIIDTFEPIAQVRDCETGRVDQCRGRVLKSWGSTYYDNYAMGKGYTAADGNEKPRWTCNATAAGRIVYPLAAAIEALSKSPECDQSYAREQYLAIARDALYEFVDDLREEGPDQAYLWRVERGEHEPLNHQNSYAEAAIKVGQMMNDSELTDIGTRIATYFKTNIQADEGDTCYWAYKGRHGLAELKKSQLVEDIAHAHLNIAFARNCHNMGVVFDESDMVRFARSFARNIYLGDKRFLPRISHRAVPGSLVMKPIYPGHFLAWIQLADFIPDIAEIVESVLSYRFDYYPLNWFESPTSAFAYAWRA</sequence>
<keyword evidence="2" id="KW-1185">Reference proteome</keyword>